<organism evidence="1">
    <name type="scientific">Rhizophora mucronata</name>
    <name type="common">Asiatic mangrove</name>
    <dbReference type="NCBI Taxonomy" id="61149"/>
    <lineage>
        <taxon>Eukaryota</taxon>
        <taxon>Viridiplantae</taxon>
        <taxon>Streptophyta</taxon>
        <taxon>Embryophyta</taxon>
        <taxon>Tracheophyta</taxon>
        <taxon>Spermatophyta</taxon>
        <taxon>Magnoliopsida</taxon>
        <taxon>eudicotyledons</taxon>
        <taxon>Gunneridae</taxon>
        <taxon>Pentapetalae</taxon>
        <taxon>rosids</taxon>
        <taxon>fabids</taxon>
        <taxon>Malpighiales</taxon>
        <taxon>Rhizophoraceae</taxon>
        <taxon>Rhizophora</taxon>
    </lineage>
</organism>
<dbReference type="EMBL" id="GGEC01085086">
    <property type="protein sequence ID" value="MBX65570.1"/>
    <property type="molecule type" value="Transcribed_RNA"/>
</dbReference>
<protein>
    <submittedName>
        <fullName evidence="1">Uncharacterized protein</fullName>
    </submittedName>
</protein>
<name>A0A2P2QEU7_RHIMU</name>
<accession>A0A2P2QEU7</accession>
<proteinExistence type="predicted"/>
<reference evidence="1" key="1">
    <citation type="submission" date="2018-02" db="EMBL/GenBank/DDBJ databases">
        <title>Rhizophora mucronata_Transcriptome.</title>
        <authorList>
            <person name="Meera S.P."/>
            <person name="Sreeshan A."/>
            <person name="Augustine A."/>
        </authorList>
    </citation>
    <scope>NUCLEOTIDE SEQUENCE</scope>
    <source>
        <tissue evidence="1">Leaf</tissue>
    </source>
</reference>
<sequence>MCLYFTCKMSIDIILQYQIMTKPDSQFYLWDQTIIFQQTKKTYVSHLKN</sequence>
<dbReference type="AlphaFoldDB" id="A0A2P2QEU7"/>
<evidence type="ECO:0000313" key="1">
    <source>
        <dbReference type="EMBL" id="MBX65570.1"/>
    </source>
</evidence>